<protein>
    <submittedName>
        <fullName evidence="3">Uncharacterized protein</fullName>
    </submittedName>
</protein>
<organism evidence="3 4">
    <name type="scientific">Vigna angularis var. angularis</name>
    <dbReference type="NCBI Taxonomy" id="157739"/>
    <lineage>
        <taxon>Eukaryota</taxon>
        <taxon>Viridiplantae</taxon>
        <taxon>Streptophyta</taxon>
        <taxon>Embryophyta</taxon>
        <taxon>Tracheophyta</taxon>
        <taxon>Spermatophyta</taxon>
        <taxon>Magnoliopsida</taxon>
        <taxon>eudicotyledons</taxon>
        <taxon>Gunneridae</taxon>
        <taxon>Pentapetalae</taxon>
        <taxon>rosids</taxon>
        <taxon>fabids</taxon>
        <taxon>Fabales</taxon>
        <taxon>Fabaceae</taxon>
        <taxon>Papilionoideae</taxon>
        <taxon>50 kb inversion clade</taxon>
        <taxon>NPAAA clade</taxon>
        <taxon>indigoferoid/millettioid clade</taxon>
        <taxon>Phaseoleae</taxon>
        <taxon>Vigna</taxon>
    </lineage>
</organism>
<keyword evidence="2" id="KW-0732">Signal</keyword>
<feature type="chain" id="PRO_5006618832" evidence="2">
    <location>
        <begin position="31"/>
        <end position="165"/>
    </location>
</feature>
<keyword evidence="4" id="KW-1185">Reference proteome</keyword>
<gene>
    <name evidence="3" type="primary">Vigan.10G166300</name>
    <name evidence="3" type="ORF">VIGAN_10166300</name>
</gene>
<feature type="compositionally biased region" description="Acidic residues" evidence="1">
    <location>
        <begin position="126"/>
        <end position="137"/>
    </location>
</feature>
<dbReference type="AlphaFoldDB" id="A0A0S3T5A3"/>
<reference evidence="3 4" key="1">
    <citation type="journal article" date="2015" name="Sci. Rep.">
        <title>The power of single molecule real-time sequencing technology in the de novo assembly of a eukaryotic genome.</title>
        <authorList>
            <person name="Sakai H."/>
            <person name="Naito K."/>
            <person name="Ogiso-Tanaka E."/>
            <person name="Takahashi Y."/>
            <person name="Iseki K."/>
            <person name="Muto C."/>
            <person name="Satou K."/>
            <person name="Teruya K."/>
            <person name="Shiroma A."/>
            <person name="Shimoji M."/>
            <person name="Hirano T."/>
            <person name="Itoh T."/>
            <person name="Kaga A."/>
            <person name="Tomooka N."/>
        </authorList>
    </citation>
    <scope>NUCLEOTIDE SEQUENCE [LARGE SCALE GENOMIC DNA]</scope>
    <source>
        <strain evidence="4">cv. Shumari</strain>
    </source>
</reference>
<feature type="region of interest" description="Disordered" evidence="1">
    <location>
        <begin position="92"/>
        <end position="138"/>
    </location>
</feature>
<evidence type="ECO:0000313" key="3">
    <source>
        <dbReference type="EMBL" id="BAU00096.1"/>
    </source>
</evidence>
<feature type="signal peptide" evidence="2">
    <location>
        <begin position="1"/>
        <end position="30"/>
    </location>
</feature>
<dbReference type="EMBL" id="AP015043">
    <property type="protein sequence ID" value="BAU00096.1"/>
    <property type="molecule type" value="Genomic_DNA"/>
</dbReference>
<evidence type="ECO:0000313" key="4">
    <source>
        <dbReference type="Proteomes" id="UP000291084"/>
    </source>
</evidence>
<dbReference type="Proteomes" id="UP000291084">
    <property type="component" value="Chromosome 10"/>
</dbReference>
<sequence length="165" mass="16009">MTKTRSTLPTPSTAPTMALLLSWLPRSLLSLFPCLPLPLLPLPLFFEAGGGCNDLCGGVGDLKEGGECDEAGGEGVCGEVLGDGGLGLVEVGGEGEDFSDGVGGGGDEDDCGGDGGGDEGGGGDGGGDEFDGVEEELSASSGVLLSGVLLSGVESSGISLSGELL</sequence>
<proteinExistence type="predicted"/>
<name>A0A0S3T5A3_PHAAN</name>
<accession>A0A0S3T5A3</accession>
<feature type="compositionally biased region" description="Gly residues" evidence="1">
    <location>
        <begin position="113"/>
        <end position="125"/>
    </location>
</feature>
<evidence type="ECO:0000256" key="2">
    <source>
        <dbReference type="SAM" id="SignalP"/>
    </source>
</evidence>
<evidence type="ECO:0000256" key="1">
    <source>
        <dbReference type="SAM" id="MobiDB-lite"/>
    </source>
</evidence>